<dbReference type="Proteomes" id="UP000367825">
    <property type="component" value="Unassembled WGS sequence"/>
</dbReference>
<dbReference type="EMBL" id="CABPSC010000002">
    <property type="protein sequence ID" value="VVD77030.1"/>
    <property type="molecule type" value="Genomic_DNA"/>
</dbReference>
<keyword evidence="2" id="KW-1185">Reference proteome</keyword>
<dbReference type="AlphaFoldDB" id="A0A5E4SN00"/>
<dbReference type="OrthoDB" id="9155788at2"/>
<accession>A0A5E4SN00</accession>
<dbReference type="RefSeq" id="WP_150554423.1">
    <property type="nucleotide sequence ID" value="NZ_CABPSC010000002.1"/>
</dbReference>
<evidence type="ECO:0000313" key="1">
    <source>
        <dbReference type="EMBL" id="VVD77030.1"/>
    </source>
</evidence>
<sequence>MAAVLTFRYRAFSVICSALPHPAGGFTGKATVQTSDGLIHHHQVETLKDDIHEQEQAALDEASRIAREWIDSQ</sequence>
<gene>
    <name evidence="1" type="ORF">PNO31109_00889</name>
</gene>
<name>A0A5E4SN00_9BURK</name>
<reference evidence="1 2" key="1">
    <citation type="submission" date="2019-08" db="EMBL/GenBank/DDBJ databases">
        <authorList>
            <person name="Peeters C."/>
        </authorList>
    </citation>
    <scope>NUCLEOTIDE SEQUENCE [LARGE SCALE GENOMIC DNA]</scope>
    <source>
        <strain evidence="1 2">LMG 31109</strain>
    </source>
</reference>
<proteinExistence type="predicted"/>
<organism evidence="1 2">
    <name type="scientific">Pandoraea nosoerga</name>
    <dbReference type="NCBI Taxonomy" id="2508296"/>
    <lineage>
        <taxon>Bacteria</taxon>
        <taxon>Pseudomonadati</taxon>
        <taxon>Pseudomonadota</taxon>
        <taxon>Betaproteobacteria</taxon>
        <taxon>Burkholderiales</taxon>
        <taxon>Burkholderiaceae</taxon>
        <taxon>Pandoraea</taxon>
    </lineage>
</organism>
<evidence type="ECO:0000313" key="2">
    <source>
        <dbReference type="Proteomes" id="UP000367825"/>
    </source>
</evidence>
<protein>
    <submittedName>
        <fullName evidence="1">Uncharacterized protein</fullName>
    </submittedName>
</protein>